<dbReference type="InterPro" id="IPR005238">
    <property type="entry name" value="ComB-like"/>
</dbReference>
<dbReference type="Gene3D" id="3.90.1560.10">
    <property type="entry name" value="ComB-like"/>
    <property type="match status" value="1"/>
</dbReference>
<dbReference type="SUPFAM" id="SSF142823">
    <property type="entry name" value="ComB-like"/>
    <property type="match status" value="1"/>
</dbReference>
<comment type="similarity">
    <text evidence="2 8">Belongs to the ComB family.</text>
</comment>
<protein>
    <recommendedName>
        <fullName evidence="4 8">Probable 2-phosphosulfolactate phosphatase</fullName>
        <ecNumber evidence="3 8">3.1.3.71</ecNumber>
    </recommendedName>
</protein>
<dbReference type="EC" id="3.1.3.71" evidence="3 8"/>
<comment type="catalytic activity">
    <reaction evidence="7 8">
        <text>(2R)-O-phospho-3-sulfolactate + H2O = (2R)-3-sulfolactate + phosphate</text>
        <dbReference type="Rhea" id="RHEA:23416"/>
        <dbReference type="ChEBI" id="CHEBI:15377"/>
        <dbReference type="ChEBI" id="CHEBI:15597"/>
        <dbReference type="ChEBI" id="CHEBI:43474"/>
        <dbReference type="ChEBI" id="CHEBI:58738"/>
        <dbReference type="EC" id="3.1.3.71"/>
    </reaction>
</comment>
<keyword evidence="5 8" id="KW-0378">Hydrolase</keyword>
<evidence type="ECO:0000256" key="8">
    <source>
        <dbReference type="HAMAP-Rule" id="MF_00490"/>
    </source>
</evidence>
<keyword evidence="10" id="KW-1185">Reference proteome</keyword>
<gene>
    <name evidence="8" type="primary">comB</name>
    <name evidence="9" type="ORF">J2Z34_000223</name>
</gene>
<dbReference type="RefSeq" id="WP_209458002.1">
    <property type="nucleotide sequence ID" value="NZ_JAGGKC010000001.1"/>
</dbReference>
<dbReference type="Pfam" id="PF04029">
    <property type="entry name" value="2-ph_phosp"/>
    <property type="match status" value="1"/>
</dbReference>
<sequence length="242" mass="26441">MRIDIAISGDHVSPDLVRGKTVIVIDTLRATTVIITSLVNGAKSVVPVTTVEEGLGIMKRMENVVLGGERKSMKIDGFDFSNSPREYTREVISGKNLILTTTNGTKAISKSKDGTRILIGALVNAKAVARKACGYTEDIIIVNAGTDGRFSMDDFITGGALIEEILAMRNADLTDISKTALMTYRNHKDIRSYVKEAAHFRILEDLGLQDDIDFCLQKDIFAIVPEFDHGVIKLPEGQISLL</sequence>
<reference evidence="9 10" key="1">
    <citation type="submission" date="2021-03" db="EMBL/GenBank/DDBJ databases">
        <title>Genomic Encyclopedia of Type Strains, Phase IV (KMG-IV): sequencing the most valuable type-strain genomes for metagenomic binning, comparative biology and taxonomic classification.</title>
        <authorList>
            <person name="Goeker M."/>
        </authorList>
    </citation>
    <scope>NUCLEOTIDE SEQUENCE [LARGE SCALE GENOMIC DNA]</scope>
    <source>
        <strain evidence="9 10">DSM 6139</strain>
    </source>
</reference>
<evidence type="ECO:0000256" key="5">
    <source>
        <dbReference type="ARBA" id="ARBA00022801"/>
    </source>
</evidence>
<evidence type="ECO:0000313" key="10">
    <source>
        <dbReference type="Proteomes" id="UP001519271"/>
    </source>
</evidence>
<organism evidence="9 10">
    <name type="scientific">Youngiibacter multivorans</name>
    <dbReference type="NCBI Taxonomy" id="937251"/>
    <lineage>
        <taxon>Bacteria</taxon>
        <taxon>Bacillati</taxon>
        <taxon>Bacillota</taxon>
        <taxon>Clostridia</taxon>
        <taxon>Eubacteriales</taxon>
        <taxon>Clostridiaceae</taxon>
        <taxon>Youngiibacter</taxon>
    </lineage>
</organism>
<evidence type="ECO:0000256" key="6">
    <source>
        <dbReference type="ARBA" id="ARBA00022842"/>
    </source>
</evidence>
<keyword evidence="6 8" id="KW-0460">Magnesium</keyword>
<dbReference type="InterPro" id="IPR036702">
    <property type="entry name" value="ComB-like_sf"/>
</dbReference>
<dbReference type="GO" id="GO:0050532">
    <property type="term" value="F:2-phosphosulfolactate phosphatase activity"/>
    <property type="evidence" value="ECO:0007669"/>
    <property type="project" value="UniProtKB-EC"/>
</dbReference>
<dbReference type="PANTHER" id="PTHR37311:SF1">
    <property type="entry name" value="2-PHOSPHOSULFOLACTATE PHOSPHATASE-RELATED"/>
    <property type="match status" value="1"/>
</dbReference>
<dbReference type="HAMAP" id="MF_00490">
    <property type="entry name" value="ComB"/>
    <property type="match status" value="1"/>
</dbReference>
<dbReference type="PANTHER" id="PTHR37311">
    <property type="entry name" value="2-PHOSPHOSULFOLACTATE PHOSPHATASE-RELATED"/>
    <property type="match status" value="1"/>
</dbReference>
<comment type="cofactor">
    <cofactor evidence="1 8">
        <name>Mg(2+)</name>
        <dbReference type="ChEBI" id="CHEBI:18420"/>
    </cofactor>
</comment>
<comment type="caution">
    <text evidence="9">The sequence shown here is derived from an EMBL/GenBank/DDBJ whole genome shotgun (WGS) entry which is preliminary data.</text>
</comment>
<evidence type="ECO:0000313" key="9">
    <source>
        <dbReference type="EMBL" id="MBP1917760.1"/>
    </source>
</evidence>
<evidence type="ECO:0000256" key="4">
    <source>
        <dbReference type="ARBA" id="ARBA00021948"/>
    </source>
</evidence>
<dbReference type="Proteomes" id="UP001519271">
    <property type="component" value="Unassembled WGS sequence"/>
</dbReference>
<evidence type="ECO:0000256" key="2">
    <source>
        <dbReference type="ARBA" id="ARBA00009997"/>
    </source>
</evidence>
<accession>A0ABS4FZN2</accession>
<proteinExistence type="inferred from homology"/>
<evidence type="ECO:0000256" key="3">
    <source>
        <dbReference type="ARBA" id="ARBA00012953"/>
    </source>
</evidence>
<dbReference type="EMBL" id="JAGGKC010000001">
    <property type="protein sequence ID" value="MBP1917760.1"/>
    <property type="molecule type" value="Genomic_DNA"/>
</dbReference>
<name>A0ABS4FZN2_9CLOT</name>
<evidence type="ECO:0000256" key="7">
    <source>
        <dbReference type="ARBA" id="ARBA00033711"/>
    </source>
</evidence>
<evidence type="ECO:0000256" key="1">
    <source>
        <dbReference type="ARBA" id="ARBA00001946"/>
    </source>
</evidence>